<comment type="similarity">
    <text evidence="2">Belongs to the autoinducer-2 exporter (AI-2E) (TC 2.A.86) family.</text>
</comment>
<keyword evidence="11" id="KW-1185">Reference proteome</keyword>
<feature type="compositionally biased region" description="Basic and acidic residues" evidence="8">
    <location>
        <begin position="427"/>
        <end position="441"/>
    </location>
</feature>
<dbReference type="EMBL" id="SOAW01000003">
    <property type="protein sequence ID" value="TDT30076.1"/>
    <property type="molecule type" value="Genomic_DNA"/>
</dbReference>
<organism evidence="10 11">
    <name type="scientific">Naumannella halotolerans</name>
    <dbReference type="NCBI Taxonomy" id="993414"/>
    <lineage>
        <taxon>Bacteria</taxon>
        <taxon>Bacillati</taxon>
        <taxon>Actinomycetota</taxon>
        <taxon>Actinomycetes</taxon>
        <taxon>Propionibacteriales</taxon>
        <taxon>Propionibacteriaceae</taxon>
        <taxon>Naumannella</taxon>
    </lineage>
</organism>
<evidence type="ECO:0000256" key="2">
    <source>
        <dbReference type="ARBA" id="ARBA00009773"/>
    </source>
</evidence>
<evidence type="ECO:0000256" key="4">
    <source>
        <dbReference type="ARBA" id="ARBA00022475"/>
    </source>
</evidence>
<keyword evidence="3" id="KW-0813">Transport</keyword>
<reference evidence="10 11" key="1">
    <citation type="submission" date="2019-03" db="EMBL/GenBank/DDBJ databases">
        <title>Genomic Encyclopedia of Archaeal and Bacterial Type Strains, Phase II (KMG-II): from individual species to whole genera.</title>
        <authorList>
            <person name="Goeker M."/>
        </authorList>
    </citation>
    <scope>NUCLEOTIDE SEQUENCE [LARGE SCALE GENOMIC DNA]</scope>
    <source>
        <strain evidence="10 11">DSM 24323</strain>
    </source>
</reference>
<keyword evidence="4" id="KW-1003">Cell membrane</keyword>
<dbReference type="PANTHER" id="PTHR21716">
    <property type="entry name" value="TRANSMEMBRANE PROTEIN"/>
    <property type="match status" value="1"/>
</dbReference>
<feature type="transmembrane region" description="Helical" evidence="9">
    <location>
        <begin position="174"/>
        <end position="199"/>
    </location>
</feature>
<evidence type="ECO:0000256" key="5">
    <source>
        <dbReference type="ARBA" id="ARBA00022692"/>
    </source>
</evidence>
<name>A0A4R7J111_9ACTN</name>
<dbReference type="GO" id="GO:0055085">
    <property type="term" value="P:transmembrane transport"/>
    <property type="evidence" value="ECO:0007669"/>
    <property type="project" value="TreeGrafter"/>
</dbReference>
<keyword evidence="7 9" id="KW-0472">Membrane</keyword>
<feature type="transmembrane region" description="Helical" evidence="9">
    <location>
        <begin position="285"/>
        <end position="310"/>
    </location>
</feature>
<feature type="transmembrane region" description="Helical" evidence="9">
    <location>
        <begin position="261"/>
        <end position="278"/>
    </location>
</feature>
<dbReference type="PANTHER" id="PTHR21716:SF53">
    <property type="entry name" value="PERMEASE PERM-RELATED"/>
    <property type="match status" value="1"/>
</dbReference>
<feature type="region of interest" description="Disordered" evidence="8">
    <location>
        <begin position="400"/>
        <end position="441"/>
    </location>
</feature>
<keyword evidence="5 9" id="KW-0812">Transmembrane</keyword>
<feature type="transmembrane region" description="Helical" evidence="9">
    <location>
        <begin position="96"/>
        <end position="117"/>
    </location>
</feature>
<feature type="transmembrane region" description="Helical" evidence="9">
    <location>
        <begin position="330"/>
        <end position="363"/>
    </location>
</feature>
<dbReference type="Proteomes" id="UP000295371">
    <property type="component" value="Unassembled WGS sequence"/>
</dbReference>
<gene>
    <name evidence="10" type="ORF">CLV29_3100</name>
</gene>
<feature type="region of interest" description="Disordered" evidence="8">
    <location>
        <begin position="1"/>
        <end position="23"/>
    </location>
</feature>
<comment type="caution">
    <text evidence="10">The sequence shown here is derived from an EMBL/GenBank/DDBJ whole genome shotgun (WGS) entry which is preliminary data.</text>
</comment>
<accession>A0A4R7J111</accession>
<proteinExistence type="inferred from homology"/>
<evidence type="ECO:0000256" key="8">
    <source>
        <dbReference type="SAM" id="MobiDB-lite"/>
    </source>
</evidence>
<dbReference type="Pfam" id="PF01594">
    <property type="entry name" value="AI-2E_transport"/>
    <property type="match status" value="1"/>
</dbReference>
<feature type="transmembrane region" description="Helical" evidence="9">
    <location>
        <begin position="40"/>
        <end position="59"/>
    </location>
</feature>
<comment type="subcellular location">
    <subcellularLocation>
        <location evidence="1">Cell membrane</location>
        <topology evidence="1">Multi-pass membrane protein</topology>
    </subcellularLocation>
</comment>
<evidence type="ECO:0000256" key="1">
    <source>
        <dbReference type="ARBA" id="ARBA00004651"/>
    </source>
</evidence>
<dbReference type="GO" id="GO:0005886">
    <property type="term" value="C:plasma membrane"/>
    <property type="evidence" value="ECO:0007669"/>
    <property type="project" value="UniProtKB-SubCell"/>
</dbReference>
<sequence length="441" mass="47240">MVDAAVPRDRSYPERVSELSEENDGRPELKSLWTDAFGRLAVRSVQILVVIGLAALVVFAATRLLVVVIPVLIAIILACAISPLSRRLRAHMPNIVATIIIMVGGVLVGGGIIYVIVLNVMSQMDQLTASVNSGIEQLDQFISDLPFNITEDQLTQARDAVVSFVTSSSFGTNLIGGVSTAGSFITGLVLMIVILFFFIKDGPAIWQFLISPFKGERHDRFVRVGETANRVLGGYIRGTAIVAFVDTVGITIGMLVLGVPLALPLAVVVFTFAFIPIVGATAAGVLACLVALVTLGPVQALILLAVIIAVNQLEGNLLQPVVMAQSLSLHPLIVLIALTIGTVLGGVAGAVLAVPAAAVIWAIMKTWNDNGQISDESERIKRDQVRKRRKWRDRFARLFGKQPAEATEPSVEQTARQEVFEDTPATKGERPHTDGSGRLES</sequence>
<evidence type="ECO:0000256" key="7">
    <source>
        <dbReference type="ARBA" id="ARBA00023136"/>
    </source>
</evidence>
<feature type="transmembrane region" description="Helical" evidence="9">
    <location>
        <begin position="235"/>
        <end position="255"/>
    </location>
</feature>
<dbReference type="AlphaFoldDB" id="A0A4R7J111"/>
<evidence type="ECO:0000256" key="3">
    <source>
        <dbReference type="ARBA" id="ARBA00022448"/>
    </source>
</evidence>
<protein>
    <submittedName>
        <fullName evidence="10">Putative PurR-regulated permease PerM</fullName>
    </submittedName>
</protein>
<evidence type="ECO:0000256" key="9">
    <source>
        <dbReference type="SAM" id="Phobius"/>
    </source>
</evidence>
<feature type="transmembrane region" description="Helical" evidence="9">
    <location>
        <begin position="65"/>
        <end position="84"/>
    </location>
</feature>
<dbReference type="InterPro" id="IPR002549">
    <property type="entry name" value="AI-2E-like"/>
</dbReference>
<evidence type="ECO:0000256" key="6">
    <source>
        <dbReference type="ARBA" id="ARBA00022989"/>
    </source>
</evidence>
<evidence type="ECO:0000313" key="10">
    <source>
        <dbReference type="EMBL" id="TDT30076.1"/>
    </source>
</evidence>
<keyword evidence="6 9" id="KW-1133">Transmembrane helix</keyword>
<evidence type="ECO:0000313" key="11">
    <source>
        <dbReference type="Proteomes" id="UP000295371"/>
    </source>
</evidence>